<dbReference type="EMBL" id="UGJF01000001">
    <property type="protein sequence ID" value="STQ88535.1"/>
    <property type="molecule type" value="Genomic_DNA"/>
</dbReference>
<keyword evidence="1" id="KW-0732">Signal</keyword>
<dbReference type="InterPro" id="IPR013096">
    <property type="entry name" value="Cupin_2"/>
</dbReference>
<name>A0A377Q0X5_9HELI</name>
<dbReference type="InterPro" id="IPR047263">
    <property type="entry name" value="HNL-like_cupin"/>
</dbReference>
<dbReference type="Pfam" id="PF07883">
    <property type="entry name" value="Cupin_2"/>
    <property type="match status" value="1"/>
</dbReference>
<evidence type="ECO:0000313" key="4">
    <source>
        <dbReference type="Proteomes" id="UP000255269"/>
    </source>
</evidence>
<feature type="domain" description="Cupin type-2" evidence="2">
    <location>
        <begin position="61"/>
        <end position="121"/>
    </location>
</feature>
<feature type="chain" id="PRO_5017036101" evidence="1">
    <location>
        <begin position="18"/>
        <end position="158"/>
    </location>
</feature>
<evidence type="ECO:0000313" key="3">
    <source>
        <dbReference type="EMBL" id="STQ88535.1"/>
    </source>
</evidence>
<dbReference type="SUPFAM" id="SSF51182">
    <property type="entry name" value="RmlC-like cupins"/>
    <property type="match status" value="1"/>
</dbReference>
<accession>A0A377Q0X5</accession>
<evidence type="ECO:0000256" key="1">
    <source>
        <dbReference type="SAM" id="SignalP"/>
    </source>
</evidence>
<dbReference type="InterPro" id="IPR014710">
    <property type="entry name" value="RmlC-like_jellyroll"/>
</dbReference>
<keyword evidence="3" id="KW-0456">Lyase</keyword>
<dbReference type="CDD" id="cd02233">
    <property type="entry name" value="cupin_HNL-like"/>
    <property type="match status" value="1"/>
</dbReference>
<gene>
    <name evidence="3" type="ORF">NCTC13156_01376</name>
</gene>
<feature type="signal peptide" evidence="1">
    <location>
        <begin position="1"/>
        <end position="17"/>
    </location>
</feature>
<protein>
    <submittedName>
        <fullName evidence="3">4-carboxymuconolactone decarboxylase</fullName>
        <ecNumber evidence="3">4.1.1.44</ecNumber>
    </submittedName>
</protein>
<dbReference type="EC" id="4.1.1.44" evidence="3"/>
<dbReference type="PANTHER" id="PTHR43698">
    <property type="entry name" value="RIBD C-TERMINAL DOMAIN CONTAINING PROTEIN"/>
    <property type="match status" value="1"/>
</dbReference>
<dbReference type="Proteomes" id="UP000255269">
    <property type="component" value="Unassembled WGS sequence"/>
</dbReference>
<dbReference type="AlphaFoldDB" id="A0A377Q0X5"/>
<sequence>MKKTLILTLFLGGMLMAADTQTITRNGELGSFKGDSKIFSGEVKVSTLFKSTSWREFGGGLVEFSKNARSAWHTHPAGQTLIVTDGEILTKIPGQAASIAKKGDVISCPPNIRHFHGATDTSHGSHIALTQEKNGQNVNWEELVSDEEYAKALKEAKK</sequence>
<reference evidence="3 4" key="1">
    <citation type="submission" date="2018-06" db="EMBL/GenBank/DDBJ databases">
        <authorList>
            <consortium name="Pathogen Informatics"/>
            <person name="Doyle S."/>
        </authorList>
    </citation>
    <scope>NUCLEOTIDE SEQUENCE [LARGE SCALE GENOMIC DNA]</scope>
    <source>
        <strain evidence="3 4">NCTC13156</strain>
    </source>
</reference>
<dbReference type="InterPro" id="IPR011051">
    <property type="entry name" value="RmlC_Cupin_sf"/>
</dbReference>
<dbReference type="PANTHER" id="PTHR43698:SF1">
    <property type="entry name" value="BLL4564 PROTEIN"/>
    <property type="match status" value="1"/>
</dbReference>
<proteinExistence type="predicted"/>
<evidence type="ECO:0000259" key="2">
    <source>
        <dbReference type="Pfam" id="PF07883"/>
    </source>
</evidence>
<organism evidence="3 4">
    <name type="scientific">Helicobacter pullorum</name>
    <dbReference type="NCBI Taxonomy" id="35818"/>
    <lineage>
        <taxon>Bacteria</taxon>
        <taxon>Pseudomonadati</taxon>
        <taxon>Campylobacterota</taxon>
        <taxon>Epsilonproteobacteria</taxon>
        <taxon>Campylobacterales</taxon>
        <taxon>Helicobacteraceae</taxon>
        <taxon>Helicobacter</taxon>
    </lineage>
</organism>
<dbReference type="Gene3D" id="2.60.120.10">
    <property type="entry name" value="Jelly Rolls"/>
    <property type="match status" value="1"/>
</dbReference>
<dbReference type="GO" id="GO:0047575">
    <property type="term" value="F:4-carboxymuconolactone decarboxylase activity"/>
    <property type="evidence" value="ECO:0007669"/>
    <property type="project" value="UniProtKB-EC"/>
</dbReference>